<organism evidence="8 9">
    <name type="scientific">Gossypium laxum</name>
    <dbReference type="NCBI Taxonomy" id="34288"/>
    <lineage>
        <taxon>Eukaryota</taxon>
        <taxon>Viridiplantae</taxon>
        <taxon>Streptophyta</taxon>
        <taxon>Embryophyta</taxon>
        <taxon>Tracheophyta</taxon>
        <taxon>Spermatophyta</taxon>
        <taxon>Magnoliopsida</taxon>
        <taxon>eudicotyledons</taxon>
        <taxon>Gunneridae</taxon>
        <taxon>Pentapetalae</taxon>
        <taxon>rosids</taxon>
        <taxon>malvids</taxon>
        <taxon>Malvales</taxon>
        <taxon>Malvaceae</taxon>
        <taxon>Malvoideae</taxon>
        <taxon>Gossypium</taxon>
    </lineage>
</organism>
<protein>
    <recommendedName>
        <fullName evidence="6">WAT1-related protein</fullName>
    </recommendedName>
</protein>
<feature type="transmembrane region" description="Helical" evidence="6">
    <location>
        <begin position="75"/>
        <end position="99"/>
    </location>
</feature>
<proteinExistence type="inferred from homology"/>
<gene>
    <name evidence="8" type="ORF">Golax_011522</name>
</gene>
<accession>A0A7J8ZKT8</accession>
<dbReference type="InterPro" id="IPR030184">
    <property type="entry name" value="WAT1-related"/>
</dbReference>
<feature type="transmembrane region" description="Helical" evidence="6">
    <location>
        <begin position="250"/>
        <end position="273"/>
    </location>
</feature>
<feature type="transmembrane region" description="Helical" evidence="6">
    <location>
        <begin position="139"/>
        <end position="157"/>
    </location>
</feature>
<keyword evidence="5 6" id="KW-0472">Membrane</keyword>
<comment type="caution">
    <text evidence="8">The sequence shown here is derived from an EMBL/GenBank/DDBJ whole genome shotgun (WGS) entry which is preliminary data.</text>
</comment>
<comment type="subcellular location">
    <subcellularLocation>
        <location evidence="1 6">Membrane</location>
        <topology evidence="1 6">Multi-pass membrane protein</topology>
    </subcellularLocation>
</comment>
<feature type="transmembrane region" description="Helical" evidence="6">
    <location>
        <begin position="280"/>
        <end position="299"/>
    </location>
</feature>
<reference evidence="8 9" key="1">
    <citation type="journal article" date="2019" name="Genome Biol. Evol.">
        <title>Insights into the evolution of the New World diploid cottons (Gossypium, subgenus Houzingenia) based on genome sequencing.</title>
        <authorList>
            <person name="Grover C.E."/>
            <person name="Arick M.A. 2nd"/>
            <person name="Thrash A."/>
            <person name="Conover J.L."/>
            <person name="Sanders W.S."/>
            <person name="Peterson D.G."/>
            <person name="Frelichowski J.E."/>
            <person name="Scheffler J.A."/>
            <person name="Scheffler B.E."/>
            <person name="Wendel J.F."/>
        </authorList>
    </citation>
    <scope>NUCLEOTIDE SEQUENCE [LARGE SCALE GENOMIC DNA]</scope>
    <source>
        <strain evidence="8">4</strain>
        <tissue evidence="8">Leaf</tissue>
    </source>
</reference>
<dbReference type="PANTHER" id="PTHR31218">
    <property type="entry name" value="WAT1-RELATED PROTEIN"/>
    <property type="match status" value="1"/>
</dbReference>
<feature type="transmembrane region" description="Helical" evidence="6">
    <location>
        <begin position="305"/>
        <end position="326"/>
    </location>
</feature>
<dbReference type="InterPro" id="IPR000620">
    <property type="entry name" value="EamA_dom"/>
</dbReference>
<evidence type="ECO:0000313" key="8">
    <source>
        <dbReference type="EMBL" id="MBA0712418.1"/>
    </source>
</evidence>
<dbReference type="GO" id="GO:0022857">
    <property type="term" value="F:transmembrane transporter activity"/>
    <property type="evidence" value="ECO:0007669"/>
    <property type="project" value="InterPro"/>
</dbReference>
<evidence type="ECO:0000256" key="4">
    <source>
        <dbReference type="ARBA" id="ARBA00022989"/>
    </source>
</evidence>
<dbReference type="InterPro" id="IPR037185">
    <property type="entry name" value="EmrE-like"/>
</dbReference>
<evidence type="ECO:0000256" key="2">
    <source>
        <dbReference type="ARBA" id="ARBA00007635"/>
    </source>
</evidence>
<keyword evidence="3 6" id="KW-0812">Transmembrane</keyword>
<feature type="domain" description="EamA" evidence="7">
    <location>
        <begin position="15"/>
        <end position="155"/>
    </location>
</feature>
<dbReference type="AlphaFoldDB" id="A0A7J8ZKT8"/>
<dbReference type="GO" id="GO:0016020">
    <property type="term" value="C:membrane"/>
    <property type="evidence" value="ECO:0007669"/>
    <property type="project" value="UniProtKB-SubCell"/>
</dbReference>
<keyword evidence="4 6" id="KW-1133">Transmembrane helix</keyword>
<dbReference type="SUPFAM" id="SSF103481">
    <property type="entry name" value="Multidrug resistance efflux transporter EmrE"/>
    <property type="match status" value="2"/>
</dbReference>
<evidence type="ECO:0000256" key="5">
    <source>
        <dbReference type="ARBA" id="ARBA00023136"/>
    </source>
</evidence>
<feature type="transmembrane region" description="Helical" evidence="6">
    <location>
        <begin position="12"/>
        <end position="35"/>
    </location>
</feature>
<dbReference type="Pfam" id="PF00892">
    <property type="entry name" value="EamA"/>
    <property type="match status" value="2"/>
</dbReference>
<evidence type="ECO:0000313" key="9">
    <source>
        <dbReference type="Proteomes" id="UP000593574"/>
    </source>
</evidence>
<name>A0A7J8ZKT8_9ROSI</name>
<evidence type="ECO:0000256" key="6">
    <source>
        <dbReference type="RuleBase" id="RU363077"/>
    </source>
</evidence>
<sequence length="357" mass="38953">MASRNGWKELVLPCIAMVAVECSSVIATILIKAASVKGMSYFVFTAYCYILGTLVFLLLVSLFKRKSVQLPQLKFPLFSRIFLIGLFGFSGQLCLYKGLQLSSPTLASAISNLTPAFTFILAVFFRIEKVAFRSSSSRAKIMGTFTSICGALVIIFYKGPKVFSLSSSAIHQRPLGLMSSESNWIIGGLLLAIAFVLVSLGYIIQSQIMKIYPEEVTVNFFYNLFGTIISLPICFLAEPSLSSWRLSSDLAAVAVLYSGLFGFSFLCVVHIWGIHLKGPVFVASFKPTSIAIAVVMSAIFLGEAIFLGSVIGCLILCTGLYCVLWGKAKEEEEMREDDCGLSTTINGRVPLLQSQQS</sequence>
<evidence type="ECO:0000256" key="3">
    <source>
        <dbReference type="ARBA" id="ARBA00022692"/>
    </source>
</evidence>
<feature type="transmembrane region" description="Helical" evidence="6">
    <location>
        <begin position="105"/>
        <end position="127"/>
    </location>
</feature>
<dbReference type="EMBL" id="JABEZV010000006">
    <property type="protein sequence ID" value="MBA0712418.1"/>
    <property type="molecule type" value="Genomic_DNA"/>
</dbReference>
<feature type="domain" description="EamA" evidence="7">
    <location>
        <begin position="187"/>
        <end position="324"/>
    </location>
</feature>
<feature type="transmembrane region" description="Helical" evidence="6">
    <location>
        <begin position="216"/>
        <end position="238"/>
    </location>
</feature>
<evidence type="ECO:0000259" key="7">
    <source>
        <dbReference type="Pfam" id="PF00892"/>
    </source>
</evidence>
<dbReference type="Proteomes" id="UP000593574">
    <property type="component" value="Unassembled WGS sequence"/>
</dbReference>
<keyword evidence="9" id="KW-1185">Reference proteome</keyword>
<evidence type="ECO:0000256" key="1">
    <source>
        <dbReference type="ARBA" id="ARBA00004141"/>
    </source>
</evidence>
<comment type="similarity">
    <text evidence="2 6">Belongs to the drug/metabolite transporter (DMT) superfamily. Plant drug/metabolite exporter (P-DME) (TC 2.A.7.4) family.</text>
</comment>
<feature type="transmembrane region" description="Helical" evidence="6">
    <location>
        <begin position="184"/>
        <end position="204"/>
    </location>
</feature>
<feature type="transmembrane region" description="Helical" evidence="6">
    <location>
        <begin position="41"/>
        <end position="63"/>
    </location>
</feature>